<organism evidence="1 2">
    <name type="scientific">Rhizophagus irregularis (strain DAOM 181602 / DAOM 197198 / MUCL 43194)</name>
    <name type="common">Arbuscular mycorrhizal fungus</name>
    <name type="synonym">Glomus intraradices</name>
    <dbReference type="NCBI Taxonomy" id="747089"/>
    <lineage>
        <taxon>Eukaryota</taxon>
        <taxon>Fungi</taxon>
        <taxon>Fungi incertae sedis</taxon>
        <taxon>Mucoromycota</taxon>
        <taxon>Glomeromycotina</taxon>
        <taxon>Glomeromycetes</taxon>
        <taxon>Glomerales</taxon>
        <taxon>Glomeraceae</taxon>
        <taxon>Rhizophagus</taxon>
    </lineage>
</organism>
<proteinExistence type="predicted"/>
<reference evidence="1 2" key="1">
    <citation type="journal article" date="2013" name="Proc. Natl. Acad. Sci. U.S.A.">
        <title>Genome of an arbuscular mycorrhizal fungus provides insight into the oldest plant symbiosis.</title>
        <authorList>
            <person name="Tisserant E."/>
            <person name="Malbreil M."/>
            <person name="Kuo A."/>
            <person name="Kohler A."/>
            <person name="Symeonidi A."/>
            <person name="Balestrini R."/>
            <person name="Charron P."/>
            <person name="Duensing N."/>
            <person name="Frei Dit Frey N."/>
            <person name="Gianinazzi-Pearson V."/>
            <person name="Gilbert L.B."/>
            <person name="Handa Y."/>
            <person name="Herr J.R."/>
            <person name="Hijri M."/>
            <person name="Koul R."/>
            <person name="Kawaguchi M."/>
            <person name="Krajinski F."/>
            <person name="Lammers P.J."/>
            <person name="Masclaux F.G."/>
            <person name="Murat C."/>
            <person name="Morin E."/>
            <person name="Ndikumana S."/>
            <person name="Pagni M."/>
            <person name="Petitpierre D."/>
            <person name="Requena N."/>
            <person name="Rosikiewicz P."/>
            <person name="Riley R."/>
            <person name="Saito K."/>
            <person name="San Clemente H."/>
            <person name="Shapiro H."/>
            <person name="van Tuinen D."/>
            <person name="Becard G."/>
            <person name="Bonfante P."/>
            <person name="Paszkowski U."/>
            <person name="Shachar-Hill Y.Y."/>
            <person name="Tuskan G.A."/>
            <person name="Young P.W."/>
            <person name="Sanders I.R."/>
            <person name="Henrissat B."/>
            <person name="Rensing S.A."/>
            <person name="Grigoriev I.V."/>
            <person name="Corradi N."/>
            <person name="Roux C."/>
            <person name="Martin F."/>
        </authorList>
    </citation>
    <scope>NUCLEOTIDE SEQUENCE [LARGE SCALE GENOMIC DNA]</scope>
    <source>
        <strain evidence="1 2">DAOM 197198</strain>
    </source>
</reference>
<keyword evidence="2" id="KW-1185">Reference proteome</keyword>
<evidence type="ECO:0000313" key="1">
    <source>
        <dbReference type="EMBL" id="POG80108.1"/>
    </source>
</evidence>
<reference evidence="1 2" key="2">
    <citation type="journal article" date="2018" name="New Phytol.">
        <title>High intraspecific genome diversity in the model arbuscular mycorrhizal symbiont Rhizophagus irregularis.</title>
        <authorList>
            <person name="Chen E.C.H."/>
            <person name="Morin E."/>
            <person name="Beaudet D."/>
            <person name="Noel J."/>
            <person name="Yildirir G."/>
            <person name="Ndikumana S."/>
            <person name="Charron P."/>
            <person name="St-Onge C."/>
            <person name="Giorgi J."/>
            <person name="Kruger M."/>
            <person name="Marton T."/>
            <person name="Ropars J."/>
            <person name="Grigoriev I.V."/>
            <person name="Hainaut M."/>
            <person name="Henrissat B."/>
            <person name="Roux C."/>
            <person name="Martin F."/>
            <person name="Corradi N."/>
        </authorList>
    </citation>
    <scope>NUCLEOTIDE SEQUENCE [LARGE SCALE GENOMIC DNA]</scope>
    <source>
        <strain evidence="1 2">DAOM 197198</strain>
    </source>
</reference>
<name>A0A2P4QRA5_RHIID</name>
<gene>
    <name evidence="1" type="ORF">GLOIN_2v1764892</name>
</gene>
<dbReference type="VEuPathDB" id="FungiDB:RhiirFUN_023140"/>
<sequence length="86" mass="9811">MASKDYQVDYYINSLIIDRLIEVNIAGKILMDMIVKGQESDETSGDLSLYVTIYIEMMISACLARNDNKIAQEFANTKYKSYISIL</sequence>
<dbReference type="AlphaFoldDB" id="A0A2P4QRA5"/>
<dbReference type="EMBL" id="AUPC02000020">
    <property type="protein sequence ID" value="POG80108.1"/>
    <property type="molecule type" value="Genomic_DNA"/>
</dbReference>
<protein>
    <submittedName>
        <fullName evidence="1">Uncharacterized protein</fullName>
    </submittedName>
</protein>
<accession>A0A2P4QRA5</accession>
<evidence type="ECO:0000313" key="2">
    <source>
        <dbReference type="Proteomes" id="UP000018888"/>
    </source>
</evidence>
<dbReference type="Proteomes" id="UP000018888">
    <property type="component" value="Unassembled WGS sequence"/>
</dbReference>
<comment type="caution">
    <text evidence="1">The sequence shown here is derived from an EMBL/GenBank/DDBJ whole genome shotgun (WGS) entry which is preliminary data.</text>
</comment>